<dbReference type="GO" id="GO:0016747">
    <property type="term" value="F:acyltransferase activity, transferring groups other than amino-acyl groups"/>
    <property type="evidence" value="ECO:0007669"/>
    <property type="project" value="InterPro"/>
</dbReference>
<comment type="caution">
    <text evidence="2">The sequence shown here is derived from an EMBL/GenBank/DDBJ whole genome shotgun (WGS) entry which is preliminary data.</text>
</comment>
<proteinExistence type="predicted"/>
<keyword evidence="2" id="KW-0808">Transferase</keyword>
<evidence type="ECO:0000313" key="2">
    <source>
        <dbReference type="EMBL" id="PSL23389.1"/>
    </source>
</evidence>
<dbReference type="Pfam" id="PF00583">
    <property type="entry name" value="Acetyltransf_1"/>
    <property type="match status" value="1"/>
</dbReference>
<dbReference type="Gene3D" id="3.40.630.30">
    <property type="match status" value="1"/>
</dbReference>
<dbReference type="InterPro" id="IPR052523">
    <property type="entry name" value="Trichothecene_AcTrans"/>
</dbReference>
<dbReference type="PANTHER" id="PTHR42791:SF1">
    <property type="entry name" value="N-ACETYLTRANSFERASE DOMAIN-CONTAINING PROTEIN"/>
    <property type="match status" value="1"/>
</dbReference>
<dbReference type="InterPro" id="IPR016181">
    <property type="entry name" value="Acyl_CoA_acyltransferase"/>
</dbReference>
<dbReference type="InterPro" id="IPR000182">
    <property type="entry name" value="GNAT_dom"/>
</dbReference>
<dbReference type="CDD" id="cd04301">
    <property type="entry name" value="NAT_SF"/>
    <property type="match status" value="1"/>
</dbReference>
<dbReference type="EMBL" id="PYGK01000018">
    <property type="protein sequence ID" value="PSL23389.1"/>
    <property type="molecule type" value="Genomic_DNA"/>
</dbReference>
<evidence type="ECO:0000313" key="3">
    <source>
        <dbReference type="Proteomes" id="UP000240978"/>
    </source>
</evidence>
<dbReference type="AlphaFoldDB" id="A0A2P8FNV6"/>
<dbReference type="SUPFAM" id="SSF55729">
    <property type="entry name" value="Acyl-CoA N-acyltransferases (Nat)"/>
    <property type="match status" value="1"/>
</dbReference>
<dbReference type="Proteomes" id="UP000240978">
    <property type="component" value="Unassembled WGS sequence"/>
</dbReference>
<name>A0A2P8FNV6_9BACT</name>
<dbReference type="RefSeq" id="WP_106605499.1">
    <property type="nucleotide sequence ID" value="NZ_PYGK01000018.1"/>
</dbReference>
<feature type="domain" description="N-acetyltransferase" evidence="1">
    <location>
        <begin position="114"/>
        <end position="171"/>
    </location>
</feature>
<keyword evidence="3" id="KW-1185">Reference proteome</keyword>
<organism evidence="2 3">
    <name type="scientific">Chitinophaga ginsengisoli</name>
    <dbReference type="NCBI Taxonomy" id="363837"/>
    <lineage>
        <taxon>Bacteria</taxon>
        <taxon>Pseudomonadati</taxon>
        <taxon>Bacteroidota</taxon>
        <taxon>Chitinophagia</taxon>
        <taxon>Chitinophagales</taxon>
        <taxon>Chitinophagaceae</taxon>
        <taxon>Chitinophaga</taxon>
    </lineage>
</organism>
<dbReference type="PANTHER" id="PTHR42791">
    <property type="entry name" value="GNAT FAMILY ACETYLTRANSFERASE"/>
    <property type="match status" value="1"/>
</dbReference>
<reference evidence="2 3" key="1">
    <citation type="submission" date="2018-03" db="EMBL/GenBank/DDBJ databases">
        <title>Genomic Encyclopedia of Archaeal and Bacterial Type Strains, Phase II (KMG-II): from individual species to whole genera.</title>
        <authorList>
            <person name="Goeker M."/>
        </authorList>
    </citation>
    <scope>NUCLEOTIDE SEQUENCE [LARGE SCALE GENOMIC DNA]</scope>
    <source>
        <strain evidence="2 3">DSM 18107</strain>
    </source>
</reference>
<accession>A0A2P8FNV6</accession>
<protein>
    <submittedName>
        <fullName evidence="2">Acetyltransferase (GNAT) family protein</fullName>
    </submittedName>
</protein>
<gene>
    <name evidence="2" type="ORF">CLV42_118106</name>
</gene>
<dbReference type="OrthoDB" id="1452841at2"/>
<sequence>MRTATSNDKPLILDILCASFDCNISVNAIIPQDARRTSRIRALMDYAFEQCYTSGKIFINPSNDGCALVLHSWQEVTTLRSIWQSLLCTFRGPGISMLPILLKRQKTIKEKYPYSHYVYLWFIGVIPSQQNQHKGAALLDAVIDHATSVNYPILLETSIQRNVNWYEKSGFDLYQTIEVPHQLYLLKRELTATSVI</sequence>
<evidence type="ECO:0000259" key="1">
    <source>
        <dbReference type="Pfam" id="PF00583"/>
    </source>
</evidence>